<dbReference type="Pfam" id="PF11528">
    <property type="entry name" value="DUF3224"/>
    <property type="match status" value="1"/>
</dbReference>
<reference evidence="1 2" key="1">
    <citation type="journal article" date="2017" name="Genome Announc.">
        <title>Complete Genome Sequence of Burkholderia stabilis FERMP-21014.</title>
        <authorList>
            <person name="Konishi K."/>
            <person name="Kumagai T."/>
            <person name="Sakasegawa S."/>
            <person name="Tamura T."/>
        </authorList>
    </citation>
    <scope>NUCLEOTIDE SEQUENCE [LARGE SCALE GENOMIC DNA]</scope>
    <source>
        <strain evidence="1 2">FERMP-21014</strain>
    </source>
</reference>
<evidence type="ECO:0000313" key="1">
    <source>
        <dbReference type="EMBL" id="BAX63933.1"/>
    </source>
</evidence>
<gene>
    <name evidence="1" type="ORF">BSFP_068060</name>
</gene>
<sequence>MKLQANGPFEVKLNPEFLSSVAENTGLGRMSLDKQFHGDLEAVSHGEMLAFRSSVQGSAGYVAMETVQGTLGGRQGSFVLQHSSTMTRGQPKQSITVVPDSGTGELLGLSGSLIINIDNGQHSYSFDYELPESPQ</sequence>
<dbReference type="SUPFAM" id="SSF159238">
    <property type="entry name" value="SO1590-like"/>
    <property type="match status" value="1"/>
</dbReference>
<dbReference type="RefSeq" id="WP_096476250.1">
    <property type="nucleotide sequence ID" value="NZ_AP018113.1"/>
</dbReference>
<evidence type="ECO:0008006" key="3">
    <source>
        <dbReference type="Google" id="ProtNLM"/>
    </source>
</evidence>
<evidence type="ECO:0000313" key="2">
    <source>
        <dbReference type="Proteomes" id="UP000218432"/>
    </source>
</evidence>
<dbReference type="AlphaFoldDB" id="A0A1Y1BV98"/>
<name>A0A1Y1BV98_9BURK</name>
<dbReference type="InterPro" id="IPR023159">
    <property type="entry name" value="SO1590-like_sf"/>
</dbReference>
<dbReference type="Gene3D" id="2.40.350.10">
    <property type="entry name" value="SO1590-like"/>
    <property type="match status" value="1"/>
</dbReference>
<dbReference type="EMBL" id="AP018113">
    <property type="protein sequence ID" value="BAX63933.1"/>
    <property type="molecule type" value="Genomic_DNA"/>
</dbReference>
<proteinExistence type="predicted"/>
<dbReference type="Proteomes" id="UP000218432">
    <property type="component" value="Chromosome 3"/>
</dbReference>
<dbReference type="InterPro" id="IPR021607">
    <property type="entry name" value="DUF3224"/>
</dbReference>
<protein>
    <recommendedName>
        <fullName evidence="3">DUF3224 domain-containing protein</fullName>
    </recommendedName>
</protein>
<accession>A0A1Y1BV98</accession>
<organism evidence="1 2">
    <name type="scientific">Burkholderia stabilis</name>
    <dbReference type="NCBI Taxonomy" id="95485"/>
    <lineage>
        <taxon>Bacteria</taxon>
        <taxon>Pseudomonadati</taxon>
        <taxon>Pseudomonadota</taxon>
        <taxon>Betaproteobacteria</taxon>
        <taxon>Burkholderiales</taxon>
        <taxon>Burkholderiaceae</taxon>
        <taxon>Burkholderia</taxon>
        <taxon>Burkholderia cepacia complex</taxon>
    </lineage>
</organism>